<dbReference type="SUPFAM" id="SSF53448">
    <property type="entry name" value="Nucleotide-diphospho-sugar transferases"/>
    <property type="match status" value="1"/>
</dbReference>
<evidence type="ECO:0000259" key="5">
    <source>
        <dbReference type="Pfam" id="PF00535"/>
    </source>
</evidence>
<evidence type="ECO:0000256" key="3">
    <source>
        <dbReference type="ARBA" id="ARBA00022679"/>
    </source>
</evidence>
<dbReference type="PANTHER" id="PTHR43179:SF12">
    <property type="entry name" value="GALACTOFURANOSYLTRANSFERASE GLFT2"/>
    <property type="match status" value="1"/>
</dbReference>
<comment type="similarity">
    <text evidence="1">Belongs to the glycosyltransferase 2 family.</text>
</comment>
<evidence type="ECO:0000256" key="1">
    <source>
        <dbReference type="ARBA" id="ARBA00006739"/>
    </source>
</evidence>
<feature type="domain" description="Glycosyltransferase 2-like" evidence="5">
    <location>
        <begin position="16"/>
        <end position="114"/>
    </location>
</feature>
<keyword evidence="2 6" id="KW-0328">Glycosyltransferase</keyword>
<reference evidence="6" key="1">
    <citation type="submission" date="2013-03" db="EMBL/GenBank/DDBJ databases">
        <title>Genome Sequence of the Profundibacterium mesophilum strain KAUST100406-0324T from Red Sea, a novel genus in the family Rhodobacteraceae.</title>
        <authorList>
            <person name="Essack M."/>
            <person name="Alam I."/>
            <person name="Lafi F."/>
            <person name="Alawi W."/>
            <person name="Kamanu F."/>
            <person name="Al-Suwailem A."/>
            <person name="Lee O.O."/>
            <person name="Xu Y."/>
            <person name="Bajic V."/>
            <person name="Qian P.-Y."/>
            <person name="Archer J."/>
        </authorList>
    </citation>
    <scope>NUCLEOTIDE SEQUENCE</scope>
    <source>
        <strain evidence="6">KAUST100406-0324</strain>
    </source>
</reference>
<feature type="transmembrane region" description="Helical" evidence="4">
    <location>
        <begin position="262"/>
        <end position="285"/>
    </location>
</feature>
<dbReference type="Proteomes" id="UP000698242">
    <property type="component" value="Unassembled WGS sequence"/>
</dbReference>
<protein>
    <submittedName>
        <fullName evidence="6">Dolichol-phosphate mannosyltransferase</fullName>
        <ecNumber evidence="6">2.4.1.83</ecNumber>
    </submittedName>
</protein>
<comment type="caution">
    <text evidence="6">The sequence shown here is derived from an EMBL/GenBank/DDBJ whole genome shotgun (WGS) entry which is preliminary data.</text>
</comment>
<dbReference type="EMBL" id="APKE01000036">
    <property type="protein sequence ID" value="KAF0674590.1"/>
    <property type="molecule type" value="Genomic_DNA"/>
</dbReference>
<dbReference type="InterPro" id="IPR001173">
    <property type="entry name" value="Glyco_trans_2-like"/>
</dbReference>
<proteinExistence type="inferred from homology"/>
<keyword evidence="4" id="KW-0812">Transmembrane</keyword>
<dbReference type="EC" id="2.4.1.83" evidence="6"/>
<dbReference type="InterPro" id="IPR029044">
    <property type="entry name" value="Nucleotide-diphossugar_trans"/>
</dbReference>
<keyword evidence="4" id="KW-0472">Membrane</keyword>
<name>A0A921NSH3_9RHOB</name>
<dbReference type="Pfam" id="PF00535">
    <property type="entry name" value="Glycos_transf_2"/>
    <property type="match status" value="1"/>
</dbReference>
<dbReference type="RefSeq" id="WP_236549824.1">
    <property type="nucleotide sequence ID" value="NZ_APKE01000036.1"/>
</dbReference>
<evidence type="ECO:0000313" key="6">
    <source>
        <dbReference type="EMBL" id="KAF0674590.1"/>
    </source>
</evidence>
<keyword evidence="4" id="KW-1133">Transmembrane helix</keyword>
<dbReference type="AlphaFoldDB" id="A0A921NSH3"/>
<evidence type="ECO:0000256" key="4">
    <source>
        <dbReference type="SAM" id="Phobius"/>
    </source>
</evidence>
<evidence type="ECO:0000256" key="2">
    <source>
        <dbReference type="ARBA" id="ARBA00022676"/>
    </source>
</evidence>
<keyword evidence="3 6" id="KW-0808">Transferase</keyword>
<dbReference type="GO" id="GO:0004582">
    <property type="term" value="F:dolichyl-phosphate beta-D-mannosyltransferase activity"/>
    <property type="evidence" value="ECO:0007669"/>
    <property type="project" value="UniProtKB-EC"/>
</dbReference>
<gene>
    <name evidence="6" type="ORF">PMES_02972</name>
</gene>
<keyword evidence="7" id="KW-1185">Reference proteome</keyword>
<organism evidence="6 7">
    <name type="scientific">Profundibacterium mesophilum KAUST100406-0324</name>
    <dbReference type="NCBI Taxonomy" id="1037889"/>
    <lineage>
        <taxon>Bacteria</taxon>
        <taxon>Pseudomonadati</taxon>
        <taxon>Pseudomonadota</taxon>
        <taxon>Alphaproteobacteria</taxon>
        <taxon>Rhodobacterales</taxon>
        <taxon>Roseobacteraceae</taxon>
        <taxon>Profundibacterium</taxon>
    </lineage>
</organism>
<evidence type="ECO:0000313" key="7">
    <source>
        <dbReference type="Proteomes" id="UP000698242"/>
    </source>
</evidence>
<sequence>MRSEITDAGAGRLVAVVVTHQRLHQLERTIARLLESPAHELSAIVVIDNASSDGTPAWLSAQDDPRLHVHRSEVNLGGAGGFEMGVRIACADHEPDWLLLTDDDGRPGPGALARFHALPAGKWDAVAAAVYLPGGAICDMNRPALNPFDHLPVMARSMAGGGREGFHLGPEDYAGPARRVDIASFVGFFVSAGAVSRAGLPEGRLFLYADDSLYTLRMTRAGARIGFEPSIVFEHDCSTFSGRPGQFTPVWKSYYYHRNLLLLYRLAAGWLFWPAMLAVLPKWLLRTRVQSRGKRAPYLRLLGLALRDGLMGHTGRGHAVVLRAAGED</sequence>
<accession>A0A921NSH3</accession>
<dbReference type="Gene3D" id="3.90.550.60">
    <property type="match status" value="1"/>
</dbReference>
<dbReference type="PANTHER" id="PTHR43179">
    <property type="entry name" value="RHAMNOSYLTRANSFERASE WBBL"/>
    <property type="match status" value="1"/>
</dbReference>